<reference evidence="3" key="1">
    <citation type="submission" date="2016-10" db="EMBL/GenBank/DDBJ databases">
        <authorList>
            <person name="Varghese N."/>
            <person name="Submissions S."/>
        </authorList>
    </citation>
    <scope>NUCLEOTIDE SEQUENCE [LARGE SCALE GENOMIC DNA]</scope>
    <source>
        <strain evidence="3">DSM 45422</strain>
    </source>
</reference>
<dbReference type="STRING" id="1137993.SAMN05660209_03735"/>
<evidence type="ECO:0000313" key="3">
    <source>
        <dbReference type="Proteomes" id="UP000198921"/>
    </source>
</evidence>
<organism evidence="2 3">
    <name type="scientific">Geodermatophilus africanus</name>
    <dbReference type="NCBI Taxonomy" id="1137993"/>
    <lineage>
        <taxon>Bacteria</taxon>
        <taxon>Bacillati</taxon>
        <taxon>Actinomycetota</taxon>
        <taxon>Actinomycetes</taxon>
        <taxon>Geodermatophilales</taxon>
        <taxon>Geodermatophilaceae</taxon>
        <taxon>Geodermatophilus</taxon>
    </lineage>
</organism>
<dbReference type="RefSeq" id="WP_091159516.1">
    <property type="nucleotide sequence ID" value="NZ_FNOT01000011.1"/>
</dbReference>
<evidence type="ECO:0000256" key="1">
    <source>
        <dbReference type="SAM" id="MobiDB-lite"/>
    </source>
</evidence>
<dbReference type="InterPro" id="IPR025671">
    <property type="entry name" value="HXXEE"/>
</dbReference>
<gene>
    <name evidence="2" type="ORF">SAMN05660209_03735</name>
</gene>
<dbReference type="OrthoDB" id="4808449at2"/>
<evidence type="ECO:0008006" key="4">
    <source>
        <dbReference type="Google" id="ProtNLM"/>
    </source>
</evidence>
<dbReference type="AlphaFoldDB" id="A0A1H3MRA4"/>
<accession>A0A1H3MRA4</accession>
<sequence>MPRVPAPSRRLPRGVTWGLLLAWALHDAEELVTMPGWADRARPRLERTLPRVPARVWDRTAVSRPHATVAIGLVGSCIAAASARGARTDGADPLFQATLAGFGWHAVPHVASAVLTRGYTPGGLTAPTVVAPFVLWARSRLRAAGVPAARTPPAVALLGPLLVPGAHLAASGLLRLTGRRAGPGRRPAPVAGRSTRHP</sequence>
<protein>
    <recommendedName>
        <fullName evidence="4">HXXEE domain-containing protein</fullName>
    </recommendedName>
</protein>
<name>A0A1H3MRA4_9ACTN</name>
<feature type="region of interest" description="Disordered" evidence="1">
    <location>
        <begin position="178"/>
        <end position="198"/>
    </location>
</feature>
<dbReference type="Proteomes" id="UP000198921">
    <property type="component" value="Unassembled WGS sequence"/>
</dbReference>
<proteinExistence type="predicted"/>
<dbReference type="Pfam" id="PF13787">
    <property type="entry name" value="HXXEE"/>
    <property type="match status" value="1"/>
</dbReference>
<evidence type="ECO:0000313" key="2">
    <source>
        <dbReference type="EMBL" id="SDY79040.1"/>
    </source>
</evidence>
<keyword evidence="3" id="KW-1185">Reference proteome</keyword>
<dbReference type="EMBL" id="FNOT01000011">
    <property type="protein sequence ID" value="SDY79040.1"/>
    <property type="molecule type" value="Genomic_DNA"/>
</dbReference>